<keyword evidence="1" id="KW-1185">Reference proteome</keyword>
<evidence type="ECO:0000313" key="1">
    <source>
        <dbReference type="Proteomes" id="UP000887540"/>
    </source>
</evidence>
<reference evidence="2" key="1">
    <citation type="submission" date="2022-11" db="UniProtKB">
        <authorList>
            <consortium name="WormBaseParasite"/>
        </authorList>
    </citation>
    <scope>IDENTIFICATION</scope>
</reference>
<protein>
    <submittedName>
        <fullName evidence="2">Transposase</fullName>
    </submittedName>
</protein>
<dbReference type="SUPFAM" id="SSF53098">
    <property type="entry name" value="Ribonuclease H-like"/>
    <property type="match status" value="1"/>
</dbReference>
<organism evidence="1 2">
    <name type="scientific">Acrobeloides nanus</name>
    <dbReference type="NCBI Taxonomy" id="290746"/>
    <lineage>
        <taxon>Eukaryota</taxon>
        <taxon>Metazoa</taxon>
        <taxon>Ecdysozoa</taxon>
        <taxon>Nematoda</taxon>
        <taxon>Chromadorea</taxon>
        <taxon>Rhabditida</taxon>
        <taxon>Tylenchina</taxon>
        <taxon>Cephalobomorpha</taxon>
        <taxon>Cephaloboidea</taxon>
        <taxon>Cephalobidae</taxon>
        <taxon>Acrobeloides</taxon>
    </lineage>
</organism>
<evidence type="ECO:0000313" key="2">
    <source>
        <dbReference type="WBParaSite" id="ACRNAN_scaffold7092.g9146.t1"/>
    </source>
</evidence>
<dbReference type="AlphaFoldDB" id="A0A914ECL5"/>
<dbReference type="Proteomes" id="UP000887540">
    <property type="component" value="Unplaced"/>
</dbReference>
<dbReference type="WBParaSite" id="ACRNAN_scaffold7092.g9146.t1">
    <property type="protein sequence ID" value="ACRNAN_scaffold7092.g9146.t1"/>
    <property type="gene ID" value="ACRNAN_scaffold7092.g9146"/>
</dbReference>
<name>A0A914ECL5_9BILA</name>
<accession>A0A914ECL5</accession>
<dbReference type="InterPro" id="IPR012337">
    <property type="entry name" value="RNaseH-like_sf"/>
</dbReference>
<proteinExistence type="predicted"/>
<sequence length="166" mass="19129">MFKCEFIVKDYKQVWKDCIDAVKPFGLDEPLLIDLYSISDEGSNVTKALNMFNGKDVRCIVHVINTICKRIFKPYKQGKAILPEDALSEEDHIEILFGFQILENAKKIVNGIRHTGFEEALSTKAGIDVDTRFLSKLKSLRWLYDNLDEILRLKQDARFSDKLSKV</sequence>